<feature type="domain" description="Phorbol-ester/DAG-type" evidence="6">
    <location>
        <begin position="345"/>
        <end position="392"/>
    </location>
</feature>
<dbReference type="Gene3D" id="3.30.60.90">
    <property type="match status" value="1"/>
</dbReference>
<keyword evidence="4" id="KW-0862">Zinc</keyword>
<dbReference type="PANTHER" id="PTHR32410">
    <property type="entry name" value="CYSTEINE/HISTIDINE-RICH C1 DOMAIN FAMILY PROTEIN"/>
    <property type="match status" value="1"/>
</dbReference>
<dbReference type="InterPro" id="IPR004146">
    <property type="entry name" value="DC1"/>
</dbReference>
<organism evidence="7 8">
    <name type="scientific">Morella rubra</name>
    <name type="common">Chinese bayberry</name>
    <dbReference type="NCBI Taxonomy" id="262757"/>
    <lineage>
        <taxon>Eukaryota</taxon>
        <taxon>Viridiplantae</taxon>
        <taxon>Streptophyta</taxon>
        <taxon>Embryophyta</taxon>
        <taxon>Tracheophyta</taxon>
        <taxon>Spermatophyta</taxon>
        <taxon>Magnoliopsida</taxon>
        <taxon>eudicotyledons</taxon>
        <taxon>Gunneridae</taxon>
        <taxon>Pentapetalae</taxon>
        <taxon>rosids</taxon>
        <taxon>fabids</taxon>
        <taxon>Fagales</taxon>
        <taxon>Myricaceae</taxon>
        <taxon>Morella</taxon>
    </lineage>
</organism>
<evidence type="ECO:0000256" key="3">
    <source>
        <dbReference type="ARBA" id="ARBA00022771"/>
    </source>
</evidence>
<keyword evidence="1" id="KW-0479">Metal-binding</keyword>
<evidence type="ECO:0000256" key="4">
    <source>
        <dbReference type="ARBA" id="ARBA00022833"/>
    </source>
</evidence>
<evidence type="ECO:0000259" key="6">
    <source>
        <dbReference type="SMART" id="SM00109"/>
    </source>
</evidence>
<dbReference type="PANTHER" id="PTHR32410:SF163">
    <property type="entry name" value="DC1 DOMAIN-CONTAINING PROTEIN"/>
    <property type="match status" value="1"/>
</dbReference>
<dbReference type="Pfam" id="PF03107">
    <property type="entry name" value="C1_2"/>
    <property type="match status" value="7"/>
</dbReference>
<evidence type="ECO:0000313" key="7">
    <source>
        <dbReference type="EMBL" id="KAB1227139.1"/>
    </source>
</evidence>
<dbReference type="EMBL" id="RXIC02000019">
    <property type="protein sequence ID" value="KAB1227139.1"/>
    <property type="molecule type" value="Genomic_DNA"/>
</dbReference>
<reference evidence="7 8" key="1">
    <citation type="journal article" date="2019" name="Plant Biotechnol. J.">
        <title>The red bayberry genome and genetic basis of sex determination.</title>
        <authorList>
            <person name="Jia H.M."/>
            <person name="Jia H.J."/>
            <person name="Cai Q.L."/>
            <person name="Wang Y."/>
            <person name="Zhao H.B."/>
            <person name="Yang W.F."/>
            <person name="Wang G.Y."/>
            <person name="Li Y.H."/>
            <person name="Zhan D.L."/>
            <person name="Shen Y.T."/>
            <person name="Niu Q.F."/>
            <person name="Chang L."/>
            <person name="Qiu J."/>
            <person name="Zhao L."/>
            <person name="Xie H.B."/>
            <person name="Fu W.Y."/>
            <person name="Jin J."/>
            <person name="Li X.W."/>
            <person name="Jiao Y."/>
            <person name="Zhou C.C."/>
            <person name="Tu T."/>
            <person name="Chai C.Y."/>
            <person name="Gao J.L."/>
            <person name="Fan L.J."/>
            <person name="van de Weg E."/>
            <person name="Wang J.Y."/>
            <person name="Gao Z.S."/>
        </authorList>
    </citation>
    <scope>NUCLEOTIDE SEQUENCE [LARGE SCALE GENOMIC DNA]</scope>
    <source>
        <tissue evidence="7">Leaves</tissue>
    </source>
</reference>
<keyword evidence="8" id="KW-1185">Reference proteome</keyword>
<gene>
    <name evidence="7" type="ORF">CJ030_MR1G027742</name>
</gene>
<name>A0A6A1WPD5_9ROSI</name>
<feature type="domain" description="Phorbol-ester/DAG-type" evidence="6">
    <location>
        <begin position="121"/>
        <end position="168"/>
    </location>
</feature>
<dbReference type="InterPro" id="IPR002219">
    <property type="entry name" value="PKC_DAG/PE"/>
</dbReference>
<evidence type="ECO:0000313" key="8">
    <source>
        <dbReference type="Proteomes" id="UP000516437"/>
    </source>
</evidence>
<evidence type="ECO:0000256" key="5">
    <source>
        <dbReference type="SAM" id="Phobius"/>
    </source>
</evidence>
<dbReference type="AlphaFoldDB" id="A0A6A1WPD5"/>
<keyword evidence="5" id="KW-1133">Transmembrane helix</keyword>
<keyword evidence="5" id="KW-0472">Membrane</keyword>
<keyword evidence="5" id="KW-0812">Transmembrane</keyword>
<feature type="domain" description="Phorbol-ester/DAG-type" evidence="6">
    <location>
        <begin position="179"/>
        <end position="225"/>
    </location>
</feature>
<feature type="transmembrane region" description="Helical" evidence="5">
    <location>
        <begin position="463"/>
        <end position="481"/>
    </location>
</feature>
<sequence>MEIQHFRHKHPLLYNERLQNDRTRRDCDGCSEKDDIVGPNYSCKECKWFVLHKSCAELPQELQHPSHLKHPLILHAHGCQWIKCDGCEDEFWNFSYFCSRCNFNLDPKCVFLPRTKESQCHDHPLTLVQKLLPFSCDVCGKEEKGMMSYFCATCSFVTHIKCSSLSLITMPLTKIAEIHNHPLTLVRSYLSFTCDACGKEDKGPFYLCSTCSFVAHQKCTTFPSIVKVVSHKQHPLNLTYSLQVNQSHRKVCQICARMVDTNYGVYYCSSCNFLAHLHCAATAEERDETFVQDLKDTEHVGSTNMPAHEDFIRDESSDLPTYIAKKMKLGEGGIEIAEEIKHFSHEHELKLTDELDINGQCDGCVLPIFSPFYKCTVCTFFLHRSCAELPRKKQHSLHRHPLFLRSRVFWCNVCRCGSKGFKYYCDKCGFNLDVRCSLVQISLSMMVTSTNLLVATRRIGSSAVVATLVAGIYSVVAIVNSCWTSSARHYHIPQFTDRTNILSNFVIPLKMTLVNIIAIYVKKNEIQNIGSITVQIAVIMLIQSAFSNMSMGTFGNSFYI</sequence>
<dbReference type="SMART" id="SM00109">
    <property type="entry name" value="C1"/>
    <property type="match status" value="5"/>
</dbReference>
<keyword evidence="3" id="KW-0863">Zinc-finger</keyword>
<evidence type="ECO:0000256" key="2">
    <source>
        <dbReference type="ARBA" id="ARBA00022737"/>
    </source>
</evidence>
<dbReference type="GO" id="GO:0008270">
    <property type="term" value="F:zinc ion binding"/>
    <property type="evidence" value="ECO:0007669"/>
    <property type="project" value="UniProtKB-KW"/>
</dbReference>
<evidence type="ECO:0000256" key="1">
    <source>
        <dbReference type="ARBA" id="ARBA00022723"/>
    </source>
</evidence>
<comment type="caution">
    <text evidence="7">The sequence shown here is derived from an EMBL/GenBank/DDBJ whole genome shotgun (WGS) entry which is preliminary data.</text>
</comment>
<dbReference type="InterPro" id="IPR053192">
    <property type="entry name" value="Vacuole_Formation_Reg"/>
</dbReference>
<feature type="domain" description="Phorbol-ester/DAG-type" evidence="6">
    <location>
        <begin position="234"/>
        <end position="285"/>
    </location>
</feature>
<feature type="transmembrane region" description="Helical" evidence="5">
    <location>
        <begin position="501"/>
        <end position="521"/>
    </location>
</feature>
<dbReference type="Proteomes" id="UP000516437">
    <property type="component" value="Chromosome 1"/>
</dbReference>
<protein>
    <recommendedName>
        <fullName evidence="6">Phorbol-ester/DAG-type domain-containing protein</fullName>
    </recommendedName>
</protein>
<dbReference type="OrthoDB" id="1884766at2759"/>
<feature type="domain" description="Phorbol-ester/DAG-type" evidence="6">
    <location>
        <begin position="75"/>
        <end position="120"/>
    </location>
</feature>
<proteinExistence type="predicted"/>
<accession>A0A6A1WPD5</accession>
<dbReference type="SUPFAM" id="SSF57889">
    <property type="entry name" value="Cysteine-rich domain"/>
    <property type="match status" value="4"/>
</dbReference>
<dbReference type="InterPro" id="IPR043145">
    <property type="entry name" value="Znf_ZZ_sf"/>
</dbReference>
<dbReference type="InterPro" id="IPR046349">
    <property type="entry name" value="C1-like_sf"/>
</dbReference>
<keyword evidence="2" id="KW-0677">Repeat</keyword>